<dbReference type="PANTHER" id="PTHR32234">
    <property type="entry name" value="THIOL:DISULFIDE INTERCHANGE PROTEIN DSBD"/>
    <property type="match status" value="1"/>
</dbReference>
<dbReference type="Pfam" id="PF11412">
    <property type="entry name" value="DsbD_N"/>
    <property type="match status" value="1"/>
</dbReference>
<dbReference type="SUPFAM" id="SSF52833">
    <property type="entry name" value="Thioredoxin-like"/>
    <property type="match status" value="1"/>
</dbReference>
<evidence type="ECO:0000313" key="11">
    <source>
        <dbReference type="EMBL" id="NJC40573.1"/>
    </source>
</evidence>
<dbReference type="Gene3D" id="3.40.30.10">
    <property type="entry name" value="Glutaredoxin"/>
    <property type="match status" value="1"/>
</dbReference>
<evidence type="ECO:0000313" key="12">
    <source>
        <dbReference type="Proteomes" id="UP000587415"/>
    </source>
</evidence>
<dbReference type="Proteomes" id="UP000587415">
    <property type="component" value="Unassembled WGS sequence"/>
</dbReference>
<feature type="signal peptide" evidence="9">
    <location>
        <begin position="1"/>
        <end position="22"/>
    </location>
</feature>
<keyword evidence="11" id="KW-0560">Oxidoreductase</keyword>
<organism evidence="11 12">
    <name type="scientific">Brevundimonas alba</name>
    <dbReference type="NCBI Taxonomy" id="74314"/>
    <lineage>
        <taxon>Bacteria</taxon>
        <taxon>Pseudomonadati</taxon>
        <taxon>Pseudomonadota</taxon>
        <taxon>Alphaproteobacteria</taxon>
        <taxon>Caulobacterales</taxon>
        <taxon>Caulobacteraceae</taxon>
        <taxon>Brevundimonas</taxon>
    </lineage>
</organism>
<dbReference type="PANTHER" id="PTHR32234:SF3">
    <property type="entry name" value="SUPPRESSION OF COPPER SENSITIVITY PROTEIN"/>
    <property type="match status" value="1"/>
</dbReference>
<dbReference type="EMBL" id="JAATJM010000001">
    <property type="protein sequence ID" value="NJC40573.1"/>
    <property type="molecule type" value="Genomic_DNA"/>
</dbReference>
<accession>A0A7X5YIV2</accession>
<keyword evidence="2" id="KW-1003">Cell membrane</keyword>
<keyword evidence="9" id="KW-0732">Signal</keyword>
<dbReference type="GO" id="GO:0047134">
    <property type="term" value="F:protein-disulfide reductase [NAD(P)H] activity"/>
    <property type="evidence" value="ECO:0007669"/>
    <property type="project" value="UniProtKB-EC"/>
</dbReference>
<feature type="region of interest" description="Disordered" evidence="7">
    <location>
        <begin position="276"/>
        <end position="300"/>
    </location>
</feature>
<dbReference type="PROSITE" id="PS51352">
    <property type="entry name" value="THIOREDOXIN_2"/>
    <property type="match status" value="1"/>
</dbReference>
<dbReference type="GO" id="GO:0005886">
    <property type="term" value="C:plasma membrane"/>
    <property type="evidence" value="ECO:0007669"/>
    <property type="project" value="UniProtKB-SubCell"/>
</dbReference>
<feature type="transmembrane region" description="Helical" evidence="8">
    <location>
        <begin position="424"/>
        <end position="446"/>
    </location>
</feature>
<dbReference type="InterPro" id="IPR013766">
    <property type="entry name" value="Thioredoxin_domain"/>
</dbReference>
<evidence type="ECO:0000256" key="3">
    <source>
        <dbReference type="ARBA" id="ARBA00022692"/>
    </source>
</evidence>
<proteinExistence type="predicted"/>
<dbReference type="GO" id="GO:0017004">
    <property type="term" value="P:cytochrome complex assembly"/>
    <property type="evidence" value="ECO:0007669"/>
    <property type="project" value="UniProtKB-KW"/>
</dbReference>
<reference evidence="11 12" key="1">
    <citation type="submission" date="2020-03" db="EMBL/GenBank/DDBJ databases">
        <title>Genomic Encyclopedia of Type Strains, Phase IV (KMG-IV): sequencing the most valuable type-strain genomes for metagenomic binning, comparative biology and taxonomic classification.</title>
        <authorList>
            <person name="Goeker M."/>
        </authorList>
    </citation>
    <scope>NUCLEOTIDE SEQUENCE [LARGE SCALE GENOMIC DNA]</scope>
    <source>
        <strain evidence="11 12">DSM 4736</strain>
    </source>
</reference>
<dbReference type="Pfam" id="PF02683">
    <property type="entry name" value="DsbD_TM"/>
    <property type="match status" value="1"/>
</dbReference>
<keyword evidence="4" id="KW-0201">Cytochrome c-type biogenesis</keyword>
<keyword evidence="6 8" id="KW-0472">Membrane</keyword>
<evidence type="ECO:0000256" key="9">
    <source>
        <dbReference type="SAM" id="SignalP"/>
    </source>
</evidence>
<evidence type="ECO:0000256" key="2">
    <source>
        <dbReference type="ARBA" id="ARBA00022475"/>
    </source>
</evidence>
<name>A0A7X5YIV2_9CAUL</name>
<keyword evidence="3 8" id="KW-0812">Transmembrane</keyword>
<gene>
    <name evidence="11" type="ORF">GGQ87_000831</name>
</gene>
<sequence length="715" mass="73308">MIRLLKFLVLIGLMLVPSLAAAQDGSVQRTERIAAELVPMSQWAAPGSTAIVAVRQAIEPGWHTYWRNPGDSGGPTTLTWTLPAEATAGDIVWPMPERQRLKTLMNFGYTGEVYLPVPVTIPADARAGTTLPLTVKALFFVCSADMCVPDELTLSLDLPIRDGAAPLDRRHGAAIQRIVQTAPRPAGLTARITLGEGSATLTATGGALAGRDPGPSYFFPFEAGVITHAATQSGGYGPQGLTLALTPDSGLARTPGPVRGVLSTAVGNFEISAEVGPPLPGTSGSGDLAPAAEGRPSGNEAPSTAGFVQAALFALLGGLILNLMPCVFPILAMKAAALAGSAHDAPRARRDGLAFLAGVLGAFLLLAGVLLALRAAGQAAGWGFQLQSPAVIAGLALLMLAVGLNLSGVFHVGAGLQGVGSGPLARLGGTAAAFLTGVLAVVVAAPCTAPFMAVALGSALLMPWPMALMVFLMLGLGLALPYVLVSLTPGLLSRLPRPGPWMERLKGLLAFPMYGAALWLAWVFGRQTGGDALGLLFAGGLLLALAVWLLGLAQAERAVGRRGVLLGLSGVVALVLSLASAAMAVRLPAEPAPTPDSAAGLASAPWSTGAVDAALAEGRPVLVNFTADWCVTCKINEGGALTSARTREALRAANAVYLVADWTRRDDAITAELQRHGRSGVPLYLLYTPGKTEPRILPQLLTEGVVVEALASAGN</sequence>
<comment type="caution">
    <text evidence="11">The sequence shown here is derived from an EMBL/GenBank/DDBJ whole genome shotgun (WGS) entry which is preliminary data.</text>
</comment>
<dbReference type="InterPro" id="IPR035671">
    <property type="entry name" value="DsbD_gamma"/>
</dbReference>
<feature type="transmembrane region" description="Helical" evidence="8">
    <location>
        <begin position="532"/>
        <end position="552"/>
    </location>
</feature>
<dbReference type="InterPro" id="IPR028250">
    <property type="entry name" value="DsbDN"/>
</dbReference>
<evidence type="ECO:0000256" key="1">
    <source>
        <dbReference type="ARBA" id="ARBA00004651"/>
    </source>
</evidence>
<evidence type="ECO:0000256" key="7">
    <source>
        <dbReference type="SAM" id="MobiDB-lite"/>
    </source>
</evidence>
<evidence type="ECO:0000256" key="5">
    <source>
        <dbReference type="ARBA" id="ARBA00022989"/>
    </source>
</evidence>
<feature type="transmembrane region" description="Helical" evidence="8">
    <location>
        <begin position="353"/>
        <end position="377"/>
    </location>
</feature>
<dbReference type="GO" id="GO:0045454">
    <property type="term" value="P:cell redox homeostasis"/>
    <property type="evidence" value="ECO:0007669"/>
    <property type="project" value="TreeGrafter"/>
</dbReference>
<feature type="domain" description="Thioredoxin" evidence="10">
    <location>
        <begin position="588"/>
        <end position="715"/>
    </location>
</feature>
<keyword evidence="5 8" id="KW-1133">Transmembrane helix</keyword>
<evidence type="ECO:0000259" key="10">
    <source>
        <dbReference type="PROSITE" id="PS51352"/>
    </source>
</evidence>
<protein>
    <submittedName>
        <fullName evidence="11">Thiol:disulfide interchange protein DsbD</fullName>
        <ecNumber evidence="11">1.8.1.8</ecNumber>
    </submittedName>
</protein>
<feature type="transmembrane region" description="Helical" evidence="8">
    <location>
        <begin position="310"/>
        <end position="332"/>
    </location>
</feature>
<dbReference type="CDD" id="cd02953">
    <property type="entry name" value="DsbDgamma"/>
    <property type="match status" value="1"/>
</dbReference>
<evidence type="ECO:0000256" key="4">
    <source>
        <dbReference type="ARBA" id="ARBA00022748"/>
    </source>
</evidence>
<feature type="chain" id="PRO_5031373825" evidence="9">
    <location>
        <begin position="23"/>
        <end position="715"/>
    </location>
</feature>
<feature type="transmembrane region" description="Helical" evidence="8">
    <location>
        <begin position="564"/>
        <end position="585"/>
    </location>
</feature>
<dbReference type="Pfam" id="PF13899">
    <property type="entry name" value="Thioredoxin_7"/>
    <property type="match status" value="1"/>
</dbReference>
<dbReference type="InterPro" id="IPR036249">
    <property type="entry name" value="Thioredoxin-like_sf"/>
</dbReference>
<evidence type="ECO:0000256" key="6">
    <source>
        <dbReference type="ARBA" id="ARBA00023136"/>
    </source>
</evidence>
<dbReference type="AlphaFoldDB" id="A0A7X5YIV2"/>
<dbReference type="RefSeq" id="WP_342448300.1">
    <property type="nucleotide sequence ID" value="NZ_JAATJM010000001.1"/>
</dbReference>
<dbReference type="InterPro" id="IPR003834">
    <property type="entry name" value="Cyt_c_assmbl_TM_dom"/>
</dbReference>
<feature type="transmembrane region" description="Helical" evidence="8">
    <location>
        <begin position="466"/>
        <end position="487"/>
    </location>
</feature>
<keyword evidence="12" id="KW-1185">Reference proteome</keyword>
<dbReference type="EC" id="1.8.1.8" evidence="11"/>
<feature type="transmembrane region" description="Helical" evidence="8">
    <location>
        <begin position="508"/>
        <end position="526"/>
    </location>
</feature>
<comment type="subcellular location">
    <subcellularLocation>
        <location evidence="1">Cell membrane</location>
        <topology evidence="1">Multi-pass membrane protein</topology>
    </subcellularLocation>
</comment>
<feature type="transmembrane region" description="Helical" evidence="8">
    <location>
        <begin position="389"/>
        <end position="412"/>
    </location>
</feature>
<evidence type="ECO:0000256" key="8">
    <source>
        <dbReference type="SAM" id="Phobius"/>
    </source>
</evidence>